<keyword evidence="4" id="KW-0808">Transferase</keyword>
<dbReference type="GO" id="GO:0009247">
    <property type="term" value="P:glycolipid biosynthetic process"/>
    <property type="evidence" value="ECO:0007669"/>
    <property type="project" value="UniProtKB-ARBA"/>
</dbReference>
<evidence type="ECO:0000256" key="3">
    <source>
        <dbReference type="ARBA" id="ARBA00022519"/>
    </source>
</evidence>
<evidence type="ECO:0000256" key="2">
    <source>
        <dbReference type="ARBA" id="ARBA00022475"/>
    </source>
</evidence>
<dbReference type="PATRIC" id="fig|1365253.3.peg.1701"/>
<dbReference type="InterPro" id="IPR014548">
    <property type="entry name" value="Ac_Trasf"/>
</dbReference>
<gene>
    <name evidence="8" type="ORF">N482_07240</name>
</gene>
<protein>
    <recommendedName>
        <fullName evidence="10">Acyltransferase</fullName>
    </recommendedName>
</protein>
<evidence type="ECO:0000256" key="6">
    <source>
        <dbReference type="ARBA" id="ARBA00023315"/>
    </source>
</evidence>
<keyword evidence="6" id="KW-0012">Acyltransferase</keyword>
<proteinExistence type="predicted"/>
<keyword evidence="7" id="KW-0812">Transmembrane</keyword>
<keyword evidence="7" id="KW-1133">Transmembrane helix</keyword>
<dbReference type="OrthoDB" id="9808633at2"/>
<evidence type="ECO:0008006" key="10">
    <source>
        <dbReference type="Google" id="ProtNLM"/>
    </source>
</evidence>
<evidence type="ECO:0000256" key="4">
    <source>
        <dbReference type="ARBA" id="ARBA00022679"/>
    </source>
</evidence>
<keyword evidence="2" id="KW-1003">Cell membrane</keyword>
<comment type="caution">
    <text evidence="8">The sequence shown here is derived from an EMBL/GenBank/DDBJ whole genome shotgun (WGS) entry which is preliminary data.</text>
</comment>
<dbReference type="RefSeq" id="WP_063376487.1">
    <property type="nucleotide sequence ID" value="NZ_AUXT01000145.1"/>
</dbReference>
<dbReference type="PIRSF" id="PIRSF028561">
    <property type="entry name" value="Ac_Trasf"/>
    <property type="match status" value="1"/>
</dbReference>
<dbReference type="PANTHER" id="PTHR30606">
    <property type="entry name" value="LIPID A BIOSYNTHESIS LAUROYL ACYLTRANSFERASE"/>
    <property type="match status" value="1"/>
</dbReference>
<evidence type="ECO:0000256" key="5">
    <source>
        <dbReference type="ARBA" id="ARBA00023136"/>
    </source>
</evidence>
<dbReference type="PANTHER" id="PTHR30606:SF9">
    <property type="entry name" value="LIPID A BIOSYNTHESIS LAUROYLTRANSFERASE"/>
    <property type="match status" value="1"/>
</dbReference>
<dbReference type="Proteomes" id="UP000076587">
    <property type="component" value="Unassembled WGS sequence"/>
</dbReference>
<keyword evidence="5 7" id="KW-0472">Membrane</keyword>
<feature type="transmembrane region" description="Helical" evidence="7">
    <location>
        <begin position="28"/>
        <end position="46"/>
    </location>
</feature>
<reference evidence="8 9" key="1">
    <citation type="submission" date="2013-07" db="EMBL/GenBank/DDBJ databases">
        <title>Comparative Genomic and Metabolomic Analysis of Twelve Strains of Pseudoalteromonas luteoviolacea.</title>
        <authorList>
            <person name="Vynne N.G."/>
            <person name="Mansson M."/>
            <person name="Gram L."/>
        </authorList>
    </citation>
    <scope>NUCLEOTIDE SEQUENCE [LARGE SCALE GENOMIC DNA]</scope>
    <source>
        <strain evidence="8 9">NCIMB 1942</strain>
    </source>
</reference>
<sequence>MSQKHWSQIGERGSLIGLRFLLGVYKVLGKYPLWVCLFPVVFYFYLTDKNGRSASKQFLKRVSEYQKNNKVTHNQVSVLKHYCTFADAAFDKLDAWLGNIGNNQIVYSCPDTMENIAQQGKGAIFIGSHLGNLEVCRAMNQDRYGTKINVLVFTQHAIKFNQLLKDVADDVDLNMIQVSSVGPDTAMLLKEKVEQGEIVVIVGDRTSQSVAGRVIYSPFLGLEAPFSQGPFILAALLECPIYWLFCFKEGRNFKVCIEHVTDKLKLPRKQRQEVLSDLIASYAGRLEYYAMKYPFQWFNFYDFWQRDNSAQRVSSKEDK</sequence>
<comment type="subcellular location">
    <subcellularLocation>
        <location evidence="1">Cell inner membrane</location>
    </subcellularLocation>
</comment>
<dbReference type="CDD" id="cd07984">
    <property type="entry name" value="LPLAT_LABLAT-like"/>
    <property type="match status" value="1"/>
</dbReference>
<dbReference type="EMBL" id="AUXT01000145">
    <property type="protein sequence ID" value="KZN48619.1"/>
    <property type="molecule type" value="Genomic_DNA"/>
</dbReference>
<dbReference type="GO" id="GO:0005886">
    <property type="term" value="C:plasma membrane"/>
    <property type="evidence" value="ECO:0007669"/>
    <property type="project" value="UniProtKB-SubCell"/>
</dbReference>
<organism evidence="8 9">
    <name type="scientific">Pseudoalteromonas luteoviolacea NCIMB 1942</name>
    <dbReference type="NCBI Taxonomy" id="1365253"/>
    <lineage>
        <taxon>Bacteria</taxon>
        <taxon>Pseudomonadati</taxon>
        <taxon>Pseudomonadota</taxon>
        <taxon>Gammaproteobacteria</taxon>
        <taxon>Alteromonadales</taxon>
        <taxon>Pseudoalteromonadaceae</taxon>
        <taxon>Pseudoalteromonas</taxon>
    </lineage>
</organism>
<evidence type="ECO:0000313" key="9">
    <source>
        <dbReference type="Proteomes" id="UP000076587"/>
    </source>
</evidence>
<evidence type="ECO:0000313" key="8">
    <source>
        <dbReference type="EMBL" id="KZN48619.1"/>
    </source>
</evidence>
<name>A0A161XZ03_9GAMM</name>
<dbReference type="AlphaFoldDB" id="A0A161XZ03"/>
<dbReference type="GO" id="GO:0016746">
    <property type="term" value="F:acyltransferase activity"/>
    <property type="evidence" value="ECO:0007669"/>
    <property type="project" value="UniProtKB-KW"/>
</dbReference>
<keyword evidence="3" id="KW-0997">Cell inner membrane</keyword>
<evidence type="ECO:0000256" key="7">
    <source>
        <dbReference type="SAM" id="Phobius"/>
    </source>
</evidence>
<evidence type="ECO:0000256" key="1">
    <source>
        <dbReference type="ARBA" id="ARBA00004533"/>
    </source>
</evidence>
<accession>A0A161XZ03</accession>
<dbReference type="InterPro" id="IPR004960">
    <property type="entry name" value="LipA_acyltrans"/>
</dbReference>